<keyword evidence="2" id="KW-1185">Reference proteome</keyword>
<accession>A0A7G9QMB5</accession>
<gene>
    <name evidence="1" type="ORF">H9L23_10625</name>
</gene>
<sequence length="132" mass="15023">MIEITIGILGLLIAWFTYQKTFLDKPKEEIEHFTIQFRATQTTSVKVRNDLTKLSKEYGMGSSELFPGTTIDRYIILMTDSYEKNLSDELLTKILETKPSRSLLKSMTSSLEKQLAELITLETGINAQLLSI</sequence>
<protein>
    <submittedName>
        <fullName evidence="1">Uncharacterized protein</fullName>
    </submittedName>
</protein>
<dbReference type="AlphaFoldDB" id="A0A7G9QMB5"/>
<organism evidence="1 2">
    <name type="scientific">Pedobacter roseus</name>
    <dbReference type="NCBI Taxonomy" id="336820"/>
    <lineage>
        <taxon>Bacteria</taxon>
        <taxon>Pseudomonadati</taxon>
        <taxon>Bacteroidota</taxon>
        <taxon>Sphingobacteriia</taxon>
        <taxon>Sphingobacteriales</taxon>
        <taxon>Sphingobacteriaceae</taxon>
        <taxon>Pedobacter</taxon>
    </lineage>
</organism>
<reference evidence="1 2" key="1">
    <citation type="submission" date="2020-08" db="EMBL/GenBank/DDBJ databases">
        <title>Genome sequence of Pedobacter roseus KACC 11594T.</title>
        <authorList>
            <person name="Hyun D.-W."/>
            <person name="Bae J.-W."/>
        </authorList>
    </citation>
    <scope>NUCLEOTIDE SEQUENCE [LARGE SCALE GENOMIC DNA]</scope>
    <source>
        <strain evidence="1 2">KACC 11594</strain>
    </source>
</reference>
<dbReference type="Proteomes" id="UP000515806">
    <property type="component" value="Chromosome"/>
</dbReference>
<evidence type="ECO:0000313" key="1">
    <source>
        <dbReference type="EMBL" id="QNN44490.1"/>
    </source>
</evidence>
<dbReference type="RefSeq" id="WP_187594932.1">
    <property type="nucleotide sequence ID" value="NZ_CP060723.1"/>
</dbReference>
<dbReference type="KEGG" id="proe:H9L23_10625"/>
<dbReference type="EMBL" id="CP060723">
    <property type="protein sequence ID" value="QNN44490.1"/>
    <property type="molecule type" value="Genomic_DNA"/>
</dbReference>
<evidence type="ECO:0000313" key="2">
    <source>
        <dbReference type="Proteomes" id="UP000515806"/>
    </source>
</evidence>
<name>A0A7G9QMB5_9SPHI</name>
<proteinExistence type="predicted"/>